<name>A0A1G9SJX1_ALLAB</name>
<dbReference type="InterPro" id="IPR036291">
    <property type="entry name" value="NAD(P)-bd_dom_sf"/>
</dbReference>
<dbReference type="InterPro" id="IPR016102">
    <property type="entry name" value="Succinyl-CoA_synth-like"/>
</dbReference>
<dbReference type="CDD" id="cd04301">
    <property type="entry name" value="NAT_SF"/>
    <property type="match status" value="1"/>
</dbReference>
<dbReference type="Gene3D" id="3.30.470.20">
    <property type="entry name" value="ATP-grasp fold, B domain"/>
    <property type="match status" value="1"/>
</dbReference>
<dbReference type="Gene3D" id="3.40.50.720">
    <property type="entry name" value="NAD(P)-binding Rossmann-like Domain"/>
    <property type="match status" value="1"/>
</dbReference>
<reference evidence="2 3" key="1">
    <citation type="submission" date="2016-10" db="EMBL/GenBank/DDBJ databases">
        <authorList>
            <person name="de Groot N.N."/>
        </authorList>
    </citation>
    <scope>NUCLEOTIDE SEQUENCE [LARGE SCALE GENOMIC DNA]</scope>
    <source>
        <strain evidence="2 3">DSM 44149</strain>
    </source>
</reference>
<dbReference type="GO" id="GO:0005524">
    <property type="term" value="F:ATP binding"/>
    <property type="evidence" value="ECO:0007669"/>
    <property type="project" value="InterPro"/>
</dbReference>
<dbReference type="SUPFAM" id="SSF55729">
    <property type="entry name" value="Acyl-CoA N-acyltransferases (Nat)"/>
    <property type="match status" value="1"/>
</dbReference>
<dbReference type="RefSeq" id="WP_030432438.1">
    <property type="nucleotide sequence ID" value="NZ_JOEF01000026.1"/>
</dbReference>
<dbReference type="SUPFAM" id="SSF51735">
    <property type="entry name" value="NAD(P)-binding Rossmann-fold domains"/>
    <property type="match status" value="1"/>
</dbReference>
<dbReference type="PANTHER" id="PTHR42793:SF1">
    <property type="entry name" value="PEPTIDYL-LYSINE N-ACETYLTRANSFERASE PATZ"/>
    <property type="match status" value="1"/>
</dbReference>
<dbReference type="InterPro" id="IPR013815">
    <property type="entry name" value="ATP_grasp_subdomain_1"/>
</dbReference>
<dbReference type="eggNOG" id="COG1042">
    <property type="taxonomic scope" value="Bacteria"/>
</dbReference>
<feature type="domain" description="N-acetyltransferase" evidence="1">
    <location>
        <begin position="14"/>
        <end position="163"/>
    </location>
</feature>
<dbReference type="GO" id="GO:0016747">
    <property type="term" value="F:acyltransferase activity, transferring groups other than amino-acyl groups"/>
    <property type="evidence" value="ECO:0007669"/>
    <property type="project" value="InterPro"/>
</dbReference>
<dbReference type="Gene3D" id="3.40.50.261">
    <property type="entry name" value="Succinyl-CoA synthetase domains"/>
    <property type="match status" value="2"/>
</dbReference>
<dbReference type="InterPro" id="IPR032875">
    <property type="entry name" value="Succ_CoA_lig_flav_dom"/>
</dbReference>
<evidence type="ECO:0000313" key="3">
    <source>
        <dbReference type="Proteomes" id="UP000183376"/>
    </source>
</evidence>
<dbReference type="Gene3D" id="3.40.630.30">
    <property type="match status" value="1"/>
</dbReference>
<protein>
    <submittedName>
        <fullName evidence="2">Acyl-CoA synthetase (NDP forming)</fullName>
    </submittedName>
</protein>
<evidence type="ECO:0000259" key="1">
    <source>
        <dbReference type="PROSITE" id="PS51186"/>
    </source>
</evidence>
<dbReference type="Pfam" id="PF00583">
    <property type="entry name" value="Acetyltransf_1"/>
    <property type="match status" value="1"/>
</dbReference>
<dbReference type="SUPFAM" id="SSF56059">
    <property type="entry name" value="Glutathione synthetase ATP-binding domain-like"/>
    <property type="match status" value="1"/>
</dbReference>
<dbReference type="Pfam" id="PF19045">
    <property type="entry name" value="Ligase_CoA_2"/>
    <property type="match status" value="1"/>
</dbReference>
<keyword evidence="3" id="KW-1185">Reference proteome</keyword>
<dbReference type="AlphaFoldDB" id="A0A1G9SJX1"/>
<dbReference type="STRING" id="211114.SAMN04489726_1230"/>
<dbReference type="GO" id="GO:0043758">
    <property type="term" value="F:acetate-CoA ligase (ADP-forming) activity"/>
    <property type="evidence" value="ECO:0007669"/>
    <property type="project" value="InterPro"/>
</dbReference>
<sequence length="882" mass="92786">MTAVRALLADGRPVLLREVTDTDLPALRALHEDLPAQDRYMRFFSMSRTVIEHYVRRFGHGADARFGALGAWLDGELVGVASYHAMAEPEHADIAVSVAHPEQAHGVGTLLLEHLGSLARRRGMRYLHADVLAVNARMLQVLTDCGLPAEIVRDSSTMSVTLRLTDDESYQEAVRVREMVADRASLSSVLRPASVAVIGAGRSPGSVGNAVLRNLVEGGFRGGLWPVNPKAETVAGLPSYPDVASLPRTPELAVICVPARAVPDVAEQCGNRGVKALVVVTAGITEHPELADGLRAAVVKHGMRLVGPNCLGVINTDPAAALHAGFSRPPVPAGDVGVVTQSGGVGIAVLERLGQLGLGVSTMVSTGDKYDISGNDVLMWWARDERTRLAVLYLESFGNPRKFSRLARHLGASTPVVAVRSGTSETAQRAAASHTAAAATPAVTRDAVFAQAGVIVVDDLDDLVDVVALLRTQPLPSGPAVAVVGNAGGIGVLAADALARQQLDLPRLADETTRELRAVLPAHAGLSNPVDTTAGVSAETFAHAVRQALTDPGVHAVCAISVPTALGDAGEGVGDLAELAAQLTKPLVLVRPGQRTQVELVPAGAHKVPSYSDPSGAARALRAALRYARWRSRDPGVIPDLPDIDVTAARAVLVDCPESGWLAPDQVRDVLEAFGIPLVPSVLASTPEQVVAAQRYFDWPVALKVVADDVLHKSDVGGVLLDVGADAVAESAAGLWQRFGNRLKAVEVQPMAEPGVELLIGVTSDDRFGPLIACGLGGVATDVLADRAFRLVPLTTVDAEELVESLRSAPLLHGYRGAEPVDVAAVHDVLLRVARLAELLPEVAELDLNPVLAGPRGCVAVDARIRVVPREAIDPWLRRLRL</sequence>
<dbReference type="EMBL" id="LT629701">
    <property type="protein sequence ID" value="SDM35783.1"/>
    <property type="molecule type" value="Genomic_DNA"/>
</dbReference>
<accession>A0A1G9SJX1</accession>
<dbReference type="Pfam" id="PF13380">
    <property type="entry name" value="CoA_binding_2"/>
    <property type="match status" value="1"/>
</dbReference>
<gene>
    <name evidence="2" type="ORF">SAMN04489726_1230</name>
</gene>
<dbReference type="InterPro" id="IPR016181">
    <property type="entry name" value="Acyl_CoA_acyltransferase"/>
</dbReference>
<dbReference type="InterPro" id="IPR043938">
    <property type="entry name" value="Ligase_CoA_dom"/>
</dbReference>
<dbReference type="SUPFAM" id="SSF52210">
    <property type="entry name" value="Succinyl-CoA synthetase domains"/>
    <property type="match status" value="2"/>
</dbReference>
<dbReference type="InterPro" id="IPR003781">
    <property type="entry name" value="CoA-bd"/>
</dbReference>
<dbReference type="PROSITE" id="PS51186">
    <property type="entry name" value="GNAT"/>
    <property type="match status" value="1"/>
</dbReference>
<dbReference type="PANTHER" id="PTHR42793">
    <property type="entry name" value="COA BINDING DOMAIN CONTAINING PROTEIN"/>
    <property type="match status" value="1"/>
</dbReference>
<dbReference type="Gene3D" id="3.30.1490.20">
    <property type="entry name" value="ATP-grasp fold, A domain"/>
    <property type="match status" value="1"/>
</dbReference>
<dbReference type="Pfam" id="PF13549">
    <property type="entry name" value="ATP-grasp_5"/>
    <property type="match status" value="1"/>
</dbReference>
<dbReference type="Pfam" id="PF13607">
    <property type="entry name" value="Succ_CoA_lig"/>
    <property type="match status" value="1"/>
</dbReference>
<evidence type="ECO:0000313" key="2">
    <source>
        <dbReference type="EMBL" id="SDM35783.1"/>
    </source>
</evidence>
<dbReference type="InterPro" id="IPR000182">
    <property type="entry name" value="GNAT_dom"/>
</dbReference>
<organism evidence="2 3">
    <name type="scientific">Allokutzneria albata</name>
    <name type="common">Kibdelosporangium albatum</name>
    <dbReference type="NCBI Taxonomy" id="211114"/>
    <lineage>
        <taxon>Bacteria</taxon>
        <taxon>Bacillati</taxon>
        <taxon>Actinomycetota</taxon>
        <taxon>Actinomycetes</taxon>
        <taxon>Pseudonocardiales</taxon>
        <taxon>Pseudonocardiaceae</taxon>
        <taxon>Allokutzneria</taxon>
    </lineage>
</organism>
<proteinExistence type="predicted"/>
<dbReference type="Proteomes" id="UP000183376">
    <property type="component" value="Chromosome I"/>
</dbReference>
<dbReference type="SMART" id="SM00881">
    <property type="entry name" value="CoA_binding"/>
    <property type="match status" value="1"/>
</dbReference>